<accession>A0A9W6HZJ6</accession>
<keyword evidence="1" id="KW-0732">Signal</keyword>
<reference evidence="2" key="1">
    <citation type="journal article" date="2014" name="Int. J. Syst. Evol. Microbiol.">
        <title>Complete genome sequence of Corynebacterium casei LMG S-19264T (=DSM 44701T), isolated from a smear-ripened cheese.</title>
        <authorList>
            <consortium name="US DOE Joint Genome Institute (JGI-PGF)"/>
            <person name="Walter F."/>
            <person name="Albersmeier A."/>
            <person name="Kalinowski J."/>
            <person name="Ruckert C."/>
        </authorList>
    </citation>
    <scope>NUCLEOTIDE SEQUENCE</scope>
    <source>
        <strain evidence="2">VKM Ac-2007</strain>
    </source>
</reference>
<reference evidence="2" key="2">
    <citation type="submission" date="2023-01" db="EMBL/GenBank/DDBJ databases">
        <authorList>
            <person name="Sun Q."/>
            <person name="Evtushenko L."/>
        </authorList>
    </citation>
    <scope>NUCLEOTIDE SEQUENCE</scope>
    <source>
        <strain evidence="2">VKM Ac-2007</strain>
    </source>
</reference>
<feature type="chain" id="PRO_5040793324" description="Lipoprotein" evidence="1">
    <location>
        <begin position="27"/>
        <end position="162"/>
    </location>
</feature>
<dbReference type="EMBL" id="BSEV01000003">
    <property type="protein sequence ID" value="GLK08691.1"/>
    <property type="molecule type" value="Genomic_DNA"/>
</dbReference>
<organism evidence="2 3">
    <name type="scientific">Streptosporangium carneum</name>
    <dbReference type="NCBI Taxonomy" id="47481"/>
    <lineage>
        <taxon>Bacteria</taxon>
        <taxon>Bacillati</taxon>
        <taxon>Actinomycetota</taxon>
        <taxon>Actinomycetes</taxon>
        <taxon>Streptosporangiales</taxon>
        <taxon>Streptosporangiaceae</taxon>
        <taxon>Streptosporangium</taxon>
    </lineage>
</organism>
<evidence type="ECO:0000256" key="1">
    <source>
        <dbReference type="SAM" id="SignalP"/>
    </source>
</evidence>
<dbReference type="PROSITE" id="PS51257">
    <property type="entry name" value="PROKAR_LIPOPROTEIN"/>
    <property type="match status" value="1"/>
</dbReference>
<dbReference type="Proteomes" id="UP001143474">
    <property type="component" value="Unassembled WGS sequence"/>
</dbReference>
<protein>
    <recommendedName>
        <fullName evidence="4">Lipoprotein</fullName>
    </recommendedName>
</protein>
<evidence type="ECO:0000313" key="2">
    <source>
        <dbReference type="EMBL" id="GLK08691.1"/>
    </source>
</evidence>
<comment type="caution">
    <text evidence="2">The sequence shown here is derived from an EMBL/GenBank/DDBJ whole genome shotgun (WGS) entry which is preliminary data.</text>
</comment>
<proteinExistence type="predicted"/>
<keyword evidence="3" id="KW-1185">Reference proteome</keyword>
<sequence>MRWLMTCAWWTAAVGVLLVVAGCASAPATTISERVAGERIDSYVRETLRMVYSPLRFSRVRDGRGEGCAAAGFGGQVEPSVFYRASTIGLRRWEVRRFAAATVAYWQSAGAGIERMENSTVIHLRDHYRLAVAYYPAARRVEIRGVLNECIWPKGTAPAEAR</sequence>
<dbReference type="AlphaFoldDB" id="A0A9W6HZJ6"/>
<dbReference type="RefSeq" id="WP_271217186.1">
    <property type="nucleotide sequence ID" value="NZ_BAAAVD010000003.1"/>
</dbReference>
<gene>
    <name evidence="2" type="ORF">GCM10017600_20960</name>
</gene>
<feature type="signal peptide" evidence="1">
    <location>
        <begin position="1"/>
        <end position="26"/>
    </location>
</feature>
<evidence type="ECO:0008006" key="4">
    <source>
        <dbReference type="Google" id="ProtNLM"/>
    </source>
</evidence>
<name>A0A9W6HZJ6_9ACTN</name>
<evidence type="ECO:0000313" key="3">
    <source>
        <dbReference type="Proteomes" id="UP001143474"/>
    </source>
</evidence>